<protein>
    <submittedName>
        <fullName evidence="1">Uncharacterized protein</fullName>
    </submittedName>
</protein>
<proteinExistence type="predicted"/>
<dbReference type="EMBL" id="BJOD01000014">
    <property type="protein sequence ID" value="GED25540.1"/>
    <property type="molecule type" value="Genomic_DNA"/>
</dbReference>
<evidence type="ECO:0000313" key="1">
    <source>
        <dbReference type="EMBL" id="GED25540.1"/>
    </source>
</evidence>
<organism evidence="1 2">
    <name type="scientific">Brevibacillus agri</name>
    <dbReference type="NCBI Taxonomy" id="51101"/>
    <lineage>
        <taxon>Bacteria</taxon>
        <taxon>Bacillati</taxon>
        <taxon>Bacillota</taxon>
        <taxon>Bacilli</taxon>
        <taxon>Bacillales</taxon>
        <taxon>Paenibacillaceae</taxon>
        <taxon>Brevibacillus</taxon>
    </lineage>
</organism>
<name>A0ABQ0SQC6_9BACL</name>
<keyword evidence="2" id="KW-1185">Reference proteome</keyword>
<evidence type="ECO:0000313" key="2">
    <source>
        <dbReference type="Proteomes" id="UP000317180"/>
    </source>
</evidence>
<dbReference type="Proteomes" id="UP000317180">
    <property type="component" value="Unassembled WGS sequence"/>
</dbReference>
<sequence length="100" mass="10383">MLGGAFLILQSGVHVPLVQETLVEEGDVGFLAALQPIRHLLAALPLAGDEAVIDTLGQRQHFLAPYSSSPNKAAHDAGIPIDILKSECADDSSTLAANIG</sequence>
<reference evidence="1 2" key="1">
    <citation type="submission" date="2019-06" db="EMBL/GenBank/DDBJ databases">
        <title>Whole genome shotgun sequence of Brevibacillus agri NBRC 15538.</title>
        <authorList>
            <person name="Hosoyama A."/>
            <person name="Uohara A."/>
            <person name="Ohji S."/>
            <person name="Ichikawa N."/>
        </authorList>
    </citation>
    <scope>NUCLEOTIDE SEQUENCE [LARGE SCALE GENOMIC DNA]</scope>
    <source>
        <strain evidence="1 2">NBRC 15538</strain>
    </source>
</reference>
<comment type="caution">
    <text evidence="1">The sequence shown here is derived from an EMBL/GenBank/DDBJ whole genome shotgun (WGS) entry which is preliminary data.</text>
</comment>
<accession>A0ABQ0SQC6</accession>
<gene>
    <name evidence="1" type="ORF">BAG01nite_16420</name>
</gene>